<dbReference type="SUPFAM" id="SSF46626">
    <property type="entry name" value="Cytochrome c"/>
    <property type="match status" value="2"/>
</dbReference>
<gene>
    <name evidence="9" type="ORF">G9Q37_01515</name>
</gene>
<evidence type="ECO:0000256" key="2">
    <source>
        <dbReference type="ARBA" id="ARBA00022617"/>
    </source>
</evidence>
<proteinExistence type="predicted"/>
<dbReference type="GO" id="GO:0005506">
    <property type="term" value="F:iron ion binding"/>
    <property type="evidence" value="ECO:0007669"/>
    <property type="project" value="InterPro"/>
</dbReference>
<dbReference type="EMBL" id="CP049989">
    <property type="protein sequence ID" value="QIM50898.1"/>
    <property type="molecule type" value="Genomic_DNA"/>
</dbReference>
<dbReference type="Proteomes" id="UP000503162">
    <property type="component" value="Chromosome"/>
</dbReference>
<sequence length="356" mass="37809">MTRRFIFAALVLAAGGAFAQSKPWDHIGREATPAEIKAWDIDVRPDFKGLPKGSGSVALGEKVWEAQCASCHGSFGESNEVFTPIVGGTTKADIETGRVKNLVLGSNFPQRTTLMKVATVSTLWDYINRAMPWNAPKTLKTDEVYGVLAYILNMGDIVPADFTLSDQNIAEVQKRMPNRNGMAFHEPLWKADGKGDVKNVACMKDCPTEAQVRSSLPDFARDAHGNILEQNRVVGPVRGADTTKPPVKAPLGSAPRPAAVVAAAAPLPAAGGVDVKALLAANGCTACHGVSNKIVGPGFTEILARHKGRADLESYLTQKIRNGGSGVFGAVPMPPQPQLKEGDAQAIARWIAAGPR</sequence>
<evidence type="ECO:0000313" key="10">
    <source>
        <dbReference type="Proteomes" id="UP000503162"/>
    </source>
</evidence>
<dbReference type="InterPro" id="IPR036909">
    <property type="entry name" value="Cyt_c-like_dom_sf"/>
</dbReference>
<dbReference type="PANTHER" id="PTHR35008:SF8">
    <property type="entry name" value="ALCOHOL DEHYDROGENASE CYTOCHROME C SUBUNIT"/>
    <property type="match status" value="1"/>
</dbReference>
<feature type="binding site" description="covalent" evidence="6">
    <location>
        <position position="284"/>
    </location>
    <ligand>
        <name>heme c</name>
        <dbReference type="ChEBI" id="CHEBI:61717"/>
    </ligand>
</feature>
<evidence type="ECO:0000256" key="3">
    <source>
        <dbReference type="ARBA" id="ARBA00022723"/>
    </source>
</evidence>
<feature type="binding site" description="covalent" evidence="6">
    <location>
        <position position="333"/>
    </location>
    <ligand>
        <name>heme c</name>
        <dbReference type="ChEBI" id="CHEBI:61717"/>
    </ligand>
</feature>
<dbReference type="InterPro" id="IPR051459">
    <property type="entry name" value="Cytochrome_c-type_DH"/>
</dbReference>
<protein>
    <submittedName>
        <fullName evidence="9">C-type cytochrome</fullName>
    </submittedName>
</protein>
<feature type="chain" id="PRO_5026195963" evidence="7">
    <location>
        <begin position="20"/>
        <end position="356"/>
    </location>
</feature>
<evidence type="ECO:0000256" key="1">
    <source>
        <dbReference type="ARBA" id="ARBA00022448"/>
    </source>
</evidence>
<keyword evidence="5 6" id="KW-0408">Iron</keyword>
<dbReference type="InterPro" id="IPR009056">
    <property type="entry name" value="Cyt_c-like_dom"/>
</dbReference>
<dbReference type="AlphaFoldDB" id="A0A6G8ICV3"/>
<keyword evidence="2 6" id="KW-0349">Heme</keyword>
<evidence type="ECO:0000256" key="6">
    <source>
        <dbReference type="PIRSR" id="PIRSR602324-1"/>
    </source>
</evidence>
<reference evidence="9 10" key="1">
    <citation type="submission" date="2020-03" db="EMBL/GenBank/DDBJ databases">
        <title>Hydrogenophaga sp. nov. isolated from cyanobacterial mat.</title>
        <authorList>
            <person name="Thorat V."/>
            <person name="Kirdat K."/>
            <person name="Tiwarekar B."/>
            <person name="Costa E.D."/>
            <person name="Yadav A."/>
        </authorList>
    </citation>
    <scope>NUCLEOTIDE SEQUENCE [LARGE SCALE GENOMIC DNA]</scope>
    <source>
        <strain evidence="9 10">BA0156</strain>
    </source>
</reference>
<dbReference type="PANTHER" id="PTHR35008">
    <property type="entry name" value="BLL4482 PROTEIN-RELATED"/>
    <property type="match status" value="1"/>
</dbReference>
<feature type="domain" description="Cytochrome c" evidence="8">
    <location>
        <begin position="267"/>
        <end position="355"/>
    </location>
</feature>
<dbReference type="PRINTS" id="PR00606">
    <property type="entry name" value="CYTCHROMECID"/>
</dbReference>
<keyword evidence="3 6" id="KW-0479">Metal-binding</keyword>
<evidence type="ECO:0000256" key="7">
    <source>
        <dbReference type="SAM" id="SignalP"/>
    </source>
</evidence>
<organism evidence="9 10">
    <name type="scientific">Hydrogenophaga crocea</name>
    <dbReference type="NCBI Taxonomy" id="2716225"/>
    <lineage>
        <taxon>Bacteria</taxon>
        <taxon>Pseudomonadati</taxon>
        <taxon>Pseudomonadota</taxon>
        <taxon>Betaproteobacteria</taxon>
        <taxon>Burkholderiales</taxon>
        <taxon>Comamonadaceae</taxon>
        <taxon>Hydrogenophaga</taxon>
    </lineage>
</organism>
<dbReference type="GO" id="GO:0009055">
    <property type="term" value="F:electron transfer activity"/>
    <property type="evidence" value="ECO:0007669"/>
    <property type="project" value="InterPro"/>
</dbReference>
<dbReference type="RefSeq" id="WP_166223530.1">
    <property type="nucleotide sequence ID" value="NZ_CP049989.1"/>
</dbReference>
<dbReference type="KEGG" id="hcz:G9Q37_01515"/>
<feature type="domain" description="Cytochrome c" evidence="8">
    <location>
        <begin position="55"/>
        <end position="155"/>
    </location>
</feature>
<evidence type="ECO:0000256" key="5">
    <source>
        <dbReference type="ARBA" id="ARBA00023004"/>
    </source>
</evidence>
<accession>A0A6G8ICV3</accession>
<keyword evidence="4" id="KW-0249">Electron transport</keyword>
<evidence type="ECO:0000256" key="4">
    <source>
        <dbReference type="ARBA" id="ARBA00022982"/>
    </source>
</evidence>
<dbReference type="Pfam" id="PF00034">
    <property type="entry name" value="Cytochrom_C"/>
    <property type="match status" value="1"/>
</dbReference>
<evidence type="ECO:0000313" key="9">
    <source>
        <dbReference type="EMBL" id="QIM50898.1"/>
    </source>
</evidence>
<dbReference type="Gene3D" id="1.10.760.10">
    <property type="entry name" value="Cytochrome c-like domain"/>
    <property type="match status" value="2"/>
</dbReference>
<dbReference type="InterPro" id="IPR002324">
    <property type="entry name" value="Cyt_c_ID"/>
</dbReference>
<feature type="binding site" description="covalent" evidence="6">
    <location>
        <position position="288"/>
    </location>
    <ligand>
        <name>heme c</name>
        <dbReference type="ChEBI" id="CHEBI:61717"/>
    </ligand>
</feature>
<feature type="signal peptide" evidence="7">
    <location>
        <begin position="1"/>
        <end position="19"/>
    </location>
</feature>
<keyword evidence="10" id="KW-1185">Reference proteome</keyword>
<evidence type="ECO:0000259" key="8">
    <source>
        <dbReference type="PROSITE" id="PS51007"/>
    </source>
</evidence>
<comment type="PTM">
    <text evidence="6">Binds 1 heme c group covalently per subunit.</text>
</comment>
<dbReference type="Pfam" id="PF13442">
    <property type="entry name" value="Cytochrome_CBB3"/>
    <property type="match status" value="1"/>
</dbReference>
<dbReference type="GO" id="GO:0020037">
    <property type="term" value="F:heme binding"/>
    <property type="evidence" value="ECO:0007669"/>
    <property type="project" value="InterPro"/>
</dbReference>
<name>A0A6G8ICV3_9BURK</name>
<keyword evidence="1" id="KW-0813">Transport</keyword>
<dbReference type="PROSITE" id="PS51007">
    <property type="entry name" value="CYTC"/>
    <property type="match status" value="2"/>
</dbReference>
<keyword evidence="7" id="KW-0732">Signal</keyword>